<protein>
    <submittedName>
        <fullName evidence="1">Uncharacterized protein</fullName>
    </submittedName>
</protein>
<name>A0A392NAJ7_9FABA</name>
<proteinExistence type="predicted"/>
<dbReference type="EMBL" id="LXQA010033475">
    <property type="protein sequence ID" value="MCH96866.1"/>
    <property type="molecule type" value="Genomic_DNA"/>
</dbReference>
<sequence length="91" mass="10552">MISRKLWWILCTAYKKKLLKKSSAFDIESDKNVEADHKVAADSSGKRKSLREIPHKDMFKRGVTTLTQTTINGIYQCPYMCLPSNSSYRHR</sequence>
<dbReference type="Proteomes" id="UP000265520">
    <property type="component" value="Unassembled WGS sequence"/>
</dbReference>
<comment type="caution">
    <text evidence="1">The sequence shown here is derived from an EMBL/GenBank/DDBJ whole genome shotgun (WGS) entry which is preliminary data.</text>
</comment>
<gene>
    <name evidence="1" type="ORF">A2U01_0017856</name>
</gene>
<reference evidence="1 2" key="1">
    <citation type="journal article" date="2018" name="Front. Plant Sci.">
        <title>Red Clover (Trifolium pratense) and Zigzag Clover (T. medium) - A Picture of Genomic Similarities and Differences.</title>
        <authorList>
            <person name="Dluhosova J."/>
            <person name="Istvanek J."/>
            <person name="Nedelnik J."/>
            <person name="Repkova J."/>
        </authorList>
    </citation>
    <scope>NUCLEOTIDE SEQUENCE [LARGE SCALE GENOMIC DNA]</scope>
    <source>
        <strain evidence="2">cv. 10/8</strain>
        <tissue evidence="1">Leaf</tissue>
    </source>
</reference>
<keyword evidence="2" id="KW-1185">Reference proteome</keyword>
<evidence type="ECO:0000313" key="1">
    <source>
        <dbReference type="EMBL" id="MCH96866.1"/>
    </source>
</evidence>
<dbReference type="AlphaFoldDB" id="A0A392NAJ7"/>
<organism evidence="1 2">
    <name type="scientific">Trifolium medium</name>
    <dbReference type="NCBI Taxonomy" id="97028"/>
    <lineage>
        <taxon>Eukaryota</taxon>
        <taxon>Viridiplantae</taxon>
        <taxon>Streptophyta</taxon>
        <taxon>Embryophyta</taxon>
        <taxon>Tracheophyta</taxon>
        <taxon>Spermatophyta</taxon>
        <taxon>Magnoliopsida</taxon>
        <taxon>eudicotyledons</taxon>
        <taxon>Gunneridae</taxon>
        <taxon>Pentapetalae</taxon>
        <taxon>rosids</taxon>
        <taxon>fabids</taxon>
        <taxon>Fabales</taxon>
        <taxon>Fabaceae</taxon>
        <taxon>Papilionoideae</taxon>
        <taxon>50 kb inversion clade</taxon>
        <taxon>NPAAA clade</taxon>
        <taxon>Hologalegina</taxon>
        <taxon>IRL clade</taxon>
        <taxon>Trifolieae</taxon>
        <taxon>Trifolium</taxon>
    </lineage>
</organism>
<accession>A0A392NAJ7</accession>
<evidence type="ECO:0000313" key="2">
    <source>
        <dbReference type="Proteomes" id="UP000265520"/>
    </source>
</evidence>